<accession>A0ABT6NC40</accession>
<dbReference type="InterPro" id="IPR000086">
    <property type="entry name" value="NUDIX_hydrolase_dom"/>
</dbReference>
<comment type="cofactor">
    <cofactor evidence="1">
        <name>Mg(2+)</name>
        <dbReference type="ChEBI" id="CHEBI:18420"/>
    </cofactor>
</comment>
<dbReference type="PANTHER" id="PTHR11839">
    <property type="entry name" value="UDP/ADP-SUGAR PYROPHOSPHATASE"/>
    <property type="match status" value="1"/>
</dbReference>
<keyword evidence="5" id="KW-1185">Reference proteome</keyword>
<comment type="caution">
    <text evidence="4">The sequence shown here is derived from an EMBL/GenBank/DDBJ whole genome shotgun (WGS) entry which is preliminary data.</text>
</comment>
<feature type="domain" description="Nudix hydrolase" evidence="3">
    <location>
        <begin position="56"/>
        <end position="186"/>
    </location>
</feature>
<dbReference type="Proteomes" id="UP001158045">
    <property type="component" value="Unassembled WGS sequence"/>
</dbReference>
<dbReference type="Pfam" id="PF00293">
    <property type="entry name" value="NUDIX"/>
    <property type="match status" value="1"/>
</dbReference>
<reference evidence="4 5" key="1">
    <citation type="submission" date="2023-04" db="EMBL/GenBank/DDBJ databases">
        <title>Fusibacter bizertensis strain WBS, isolated from littoral bottom sediments of the Arctic seas - biochemical and genomic analysis.</title>
        <authorList>
            <person name="Brioukhanov A.L."/>
        </authorList>
    </citation>
    <scope>NUCLEOTIDE SEQUENCE [LARGE SCALE GENOMIC DNA]</scope>
    <source>
        <strain evidence="4 5">WBS</strain>
    </source>
</reference>
<dbReference type="Gene3D" id="3.90.79.10">
    <property type="entry name" value="Nucleoside Triphosphate Pyrophosphohydrolase"/>
    <property type="match status" value="1"/>
</dbReference>
<dbReference type="EC" id="3.6.-.-" evidence="4"/>
<evidence type="ECO:0000256" key="2">
    <source>
        <dbReference type="ARBA" id="ARBA00022801"/>
    </source>
</evidence>
<evidence type="ECO:0000313" key="5">
    <source>
        <dbReference type="Proteomes" id="UP001158045"/>
    </source>
</evidence>
<evidence type="ECO:0000313" key="4">
    <source>
        <dbReference type="EMBL" id="MDH8677987.1"/>
    </source>
</evidence>
<evidence type="ECO:0000259" key="3">
    <source>
        <dbReference type="PROSITE" id="PS51462"/>
    </source>
</evidence>
<proteinExistence type="predicted"/>
<gene>
    <name evidence="4" type="ORF">QE109_07495</name>
</gene>
<evidence type="ECO:0000256" key="1">
    <source>
        <dbReference type="ARBA" id="ARBA00001946"/>
    </source>
</evidence>
<sequence length="197" mass="22741">MKSKLTIKNVAKINELKYLNAFEITYTNRVGAEKKWELVSRQGLDRLKKELYDNQIFSDGAMIFATNRQKTHVVMIREYRVSAGKYIYMVPAGLTDPGETIEQTSTREFLEETGMHFEFVKSSPPRYSSVGLSNERVEVAYGYFHGEPNDEQLSVDEDVQVVFVDKEMAIKLLSTEDVSIRTALLLEHFFDLNEFFV</sequence>
<dbReference type="EMBL" id="JARYZI010000004">
    <property type="protein sequence ID" value="MDH8677987.1"/>
    <property type="molecule type" value="Genomic_DNA"/>
</dbReference>
<organism evidence="4 5">
    <name type="scientific">Fusibacter bizertensis</name>
    <dbReference type="NCBI Taxonomy" id="1488331"/>
    <lineage>
        <taxon>Bacteria</taxon>
        <taxon>Bacillati</taxon>
        <taxon>Bacillota</taxon>
        <taxon>Clostridia</taxon>
        <taxon>Eubacteriales</taxon>
        <taxon>Eubacteriales Family XII. Incertae Sedis</taxon>
        <taxon>Fusibacter</taxon>
    </lineage>
</organism>
<dbReference type="PANTHER" id="PTHR11839:SF18">
    <property type="entry name" value="NUDIX HYDROLASE DOMAIN-CONTAINING PROTEIN"/>
    <property type="match status" value="1"/>
</dbReference>
<dbReference type="CDD" id="cd03424">
    <property type="entry name" value="NUDIX_ADPRase_Nudt5_UGPPase_Nudt14"/>
    <property type="match status" value="1"/>
</dbReference>
<dbReference type="GO" id="GO:0016787">
    <property type="term" value="F:hydrolase activity"/>
    <property type="evidence" value="ECO:0007669"/>
    <property type="project" value="UniProtKB-KW"/>
</dbReference>
<protein>
    <submittedName>
        <fullName evidence="4">NUDIX hydrolase</fullName>
        <ecNumber evidence="4">3.6.-.-</ecNumber>
    </submittedName>
</protein>
<keyword evidence="2 4" id="KW-0378">Hydrolase</keyword>
<dbReference type="SUPFAM" id="SSF55811">
    <property type="entry name" value="Nudix"/>
    <property type="match status" value="1"/>
</dbReference>
<name>A0ABT6NC40_9FIRM</name>
<dbReference type="RefSeq" id="WP_281093817.1">
    <property type="nucleotide sequence ID" value="NZ_JARYZI010000004.1"/>
</dbReference>
<dbReference type="InterPro" id="IPR015797">
    <property type="entry name" value="NUDIX_hydrolase-like_dom_sf"/>
</dbReference>
<dbReference type="PROSITE" id="PS51462">
    <property type="entry name" value="NUDIX"/>
    <property type="match status" value="1"/>
</dbReference>